<organism evidence="3 4">
    <name type="scientific">Streptosporangium lutulentum</name>
    <dbReference type="NCBI Taxonomy" id="1461250"/>
    <lineage>
        <taxon>Bacteria</taxon>
        <taxon>Bacillati</taxon>
        <taxon>Actinomycetota</taxon>
        <taxon>Actinomycetes</taxon>
        <taxon>Streptosporangiales</taxon>
        <taxon>Streptosporangiaceae</taxon>
        <taxon>Streptosporangium</taxon>
    </lineage>
</organism>
<feature type="region of interest" description="Disordered" evidence="1">
    <location>
        <begin position="486"/>
        <end position="599"/>
    </location>
</feature>
<evidence type="ECO:0000256" key="1">
    <source>
        <dbReference type="SAM" id="MobiDB-lite"/>
    </source>
</evidence>
<keyword evidence="4" id="KW-1185">Reference proteome</keyword>
<feature type="compositionally biased region" description="Pro residues" evidence="1">
    <location>
        <begin position="339"/>
        <end position="348"/>
    </location>
</feature>
<feature type="region of interest" description="Disordered" evidence="1">
    <location>
        <begin position="64"/>
        <end position="85"/>
    </location>
</feature>
<evidence type="ECO:0000313" key="4">
    <source>
        <dbReference type="Proteomes" id="UP001225356"/>
    </source>
</evidence>
<reference evidence="3 4" key="1">
    <citation type="submission" date="2023-07" db="EMBL/GenBank/DDBJ databases">
        <title>Sequencing the genomes of 1000 actinobacteria strains.</title>
        <authorList>
            <person name="Klenk H.-P."/>
        </authorList>
    </citation>
    <scope>NUCLEOTIDE SEQUENCE [LARGE SCALE GENOMIC DNA]</scope>
    <source>
        <strain evidence="3 4">DSM 46740</strain>
    </source>
</reference>
<feature type="region of interest" description="Disordered" evidence="1">
    <location>
        <begin position="127"/>
        <end position="373"/>
    </location>
</feature>
<keyword evidence="2" id="KW-1133">Transmembrane helix</keyword>
<feature type="compositionally biased region" description="Basic and acidic residues" evidence="1">
    <location>
        <begin position="532"/>
        <end position="543"/>
    </location>
</feature>
<keyword evidence="2" id="KW-0812">Transmembrane</keyword>
<feature type="compositionally biased region" description="Basic and acidic residues" evidence="1">
    <location>
        <begin position="557"/>
        <end position="571"/>
    </location>
</feature>
<sequence length="599" mass="62167">MTPSRKPSRATVITASVAIGVFGAGAGLGTVIAIRSNPIEDQVIRLAAGTYHLDDRAGAWTSQAAAGGDQPVPLSGADAGSTITKESDEQRVCLTATVDGRAVGAGGSGCAALPVLAVAAAAVETLQRPGNPKSTPTQPPPKTSSAPKPATPKTTAPKTPVRPPAAAPAPAPKAPARPPAAAPKAPPKAPPAPTPTQKITGNVSENGSVVRRVPDAPAYVTLDPLPTPPETRPSRNARTAQPPALKPALPSDGLRPTTPSERNRTTPPQRSGDPVVPPGSGARKPTVPPRPSGTAKPTRPSGQLRPALPPVLPRPSDTSSRPDPTLAPTGPAERAKPPSADPGNPPQAPDGTAPAPQPIPEGEAQLPVFRDPELLRQAREALGLDRGMRYTDENGVWDLNIAPPGTPPCRDYSLEELQALGTSPSASGAVQNEQGTAVSPTVPRDSCLWPAFIRWLYAEPEPGEVSNWTKVTGLLKRNLELVLTNPAPAPSAPIGRPSIQPDPARPDTVEPDAGRPDTVEPDTGQTGQSTPRRIDPGQIDRPDTVQPNQPDQPGRVDQPDSSRYDRFDQPRRSGQPGRVDSVRPGPGQIEPDPDEYTGP</sequence>
<name>A0ABT9QMT6_9ACTN</name>
<feature type="transmembrane region" description="Helical" evidence="2">
    <location>
        <begin position="12"/>
        <end position="34"/>
    </location>
</feature>
<evidence type="ECO:0000256" key="2">
    <source>
        <dbReference type="SAM" id="Phobius"/>
    </source>
</evidence>
<proteinExistence type="predicted"/>
<feature type="compositionally biased region" description="Polar residues" evidence="1">
    <location>
        <begin position="423"/>
        <end position="439"/>
    </location>
</feature>
<feature type="region of interest" description="Disordered" evidence="1">
    <location>
        <begin position="423"/>
        <end position="443"/>
    </location>
</feature>
<comment type="caution">
    <text evidence="3">The sequence shown here is derived from an EMBL/GenBank/DDBJ whole genome shotgun (WGS) entry which is preliminary data.</text>
</comment>
<gene>
    <name evidence="3" type="ORF">J2853_007283</name>
</gene>
<accession>A0ABT9QMT6</accession>
<feature type="compositionally biased region" description="Polar residues" evidence="1">
    <location>
        <begin position="257"/>
        <end position="269"/>
    </location>
</feature>
<feature type="compositionally biased region" description="Low complexity" evidence="1">
    <location>
        <begin position="314"/>
        <end position="326"/>
    </location>
</feature>
<dbReference type="EMBL" id="JAUSQU010000001">
    <property type="protein sequence ID" value="MDP9848072.1"/>
    <property type="molecule type" value="Genomic_DNA"/>
</dbReference>
<evidence type="ECO:0000313" key="3">
    <source>
        <dbReference type="EMBL" id="MDP9848072.1"/>
    </source>
</evidence>
<dbReference type="PRINTS" id="PR01217">
    <property type="entry name" value="PRICHEXTENSN"/>
</dbReference>
<keyword evidence="2" id="KW-0472">Membrane</keyword>
<feature type="compositionally biased region" description="Low complexity" evidence="1">
    <location>
        <begin position="143"/>
        <end position="159"/>
    </location>
</feature>
<protein>
    <submittedName>
        <fullName evidence="3">Uncharacterized protein</fullName>
    </submittedName>
</protein>
<feature type="compositionally biased region" description="Pro residues" evidence="1">
    <location>
        <begin position="160"/>
        <end position="194"/>
    </location>
</feature>
<feature type="compositionally biased region" description="Basic and acidic residues" evidence="1">
    <location>
        <begin position="504"/>
        <end position="518"/>
    </location>
</feature>
<dbReference type="Proteomes" id="UP001225356">
    <property type="component" value="Unassembled WGS sequence"/>
</dbReference>
<dbReference type="RefSeq" id="WP_307565115.1">
    <property type="nucleotide sequence ID" value="NZ_JAUSQU010000001.1"/>
</dbReference>